<dbReference type="AlphaFoldDB" id="A0A7W6GCP7"/>
<evidence type="ECO:0000313" key="2">
    <source>
        <dbReference type="EMBL" id="MBB3966342.1"/>
    </source>
</evidence>
<reference evidence="2 3" key="1">
    <citation type="submission" date="2020-08" db="EMBL/GenBank/DDBJ databases">
        <title>Genomic Encyclopedia of Type Strains, Phase IV (KMG-IV): sequencing the most valuable type-strain genomes for metagenomic binning, comparative biology and taxonomic classification.</title>
        <authorList>
            <person name="Goeker M."/>
        </authorList>
    </citation>
    <scope>NUCLEOTIDE SEQUENCE [LARGE SCALE GENOMIC DNA]</scope>
    <source>
        <strain evidence="2 3">DSM 26575</strain>
    </source>
</reference>
<keyword evidence="1" id="KW-0732">Signal</keyword>
<accession>A0A7W6GCP7</accession>
<evidence type="ECO:0000256" key="1">
    <source>
        <dbReference type="SAM" id="SignalP"/>
    </source>
</evidence>
<organism evidence="2 3">
    <name type="scientific">Rhizobium metallidurans</name>
    <dbReference type="NCBI Taxonomy" id="1265931"/>
    <lineage>
        <taxon>Bacteria</taxon>
        <taxon>Pseudomonadati</taxon>
        <taxon>Pseudomonadota</taxon>
        <taxon>Alphaproteobacteria</taxon>
        <taxon>Hyphomicrobiales</taxon>
        <taxon>Rhizobiaceae</taxon>
        <taxon>Rhizobium/Agrobacterium group</taxon>
        <taxon>Rhizobium</taxon>
    </lineage>
</organism>
<comment type="caution">
    <text evidence="2">The sequence shown here is derived from an EMBL/GenBank/DDBJ whole genome shotgun (WGS) entry which is preliminary data.</text>
</comment>
<dbReference type="Proteomes" id="UP000582090">
    <property type="component" value="Unassembled WGS sequence"/>
</dbReference>
<feature type="chain" id="PRO_5031566488" evidence="1">
    <location>
        <begin position="24"/>
        <end position="184"/>
    </location>
</feature>
<proteinExistence type="predicted"/>
<dbReference type="EMBL" id="JACIDW010000016">
    <property type="protein sequence ID" value="MBB3966342.1"/>
    <property type="molecule type" value="Genomic_DNA"/>
</dbReference>
<name>A0A7W6GCP7_9HYPH</name>
<protein>
    <submittedName>
        <fullName evidence="2">Uncharacterized protein</fullName>
    </submittedName>
</protein>
<evidence type="ECO:0000313" key="3">
    <source>
        <dbReference type="Proteomes" id="UP000582090"/>
    </source>
</evidence>
<feature type="signal peptide" evidence="1">
    <location>
        <begin position="1"/>
        <end position="23"/>
    </location>
</feature>
<gene>
    <name evidence="2" type="ORF">GGQ67_004029</name>
</gene>
<sequence length="184" mass="19268">MYSRKFLYLFGLAAIALSPIADTAPAATAATRDKAFFESVAGSWRGPGEIVAGKYKGTKFTCNLIGEPVTDGNGTGVKLDGTCRVGVFKQPMTALITQSGSSYKGKFLDGAAGKGLDVVSGTVTDDTVVVGLNRAKLNGAMIARVRDEKTMNVTVSVKVESQMIPVIGLTLSRQLDEITVGSVQ</sequence>
<dbReference type="RefSeq" id="WP_183901837.1">
    <property type="nucleotide sequence ID" value="NZ_JACIDW010000016.1"/>
</dbReference>
<keyword evidence="3" id="KW-1185">Reference proteome</keyword>